<keyword evidence="3" id="KW-1185">Reference proteome</keyword>
<organism evidence="2 3">
    <name type="scientific">Geojedonia litorea</name>
    <dbReference type="NCBI Taxonomy" id="1268269"/>
    <lineage>
        <taxon>Bacteria</taxon>
        <taxon>Pseudomonadati</taxon>
        <taxon>Bacteroidota</taxon>
        <taxon>Flavobacteriia</taxon>
        <taxon>Flavobacteriales</taxon>
        <taxon>Flavobacteriaceae</taxon>
        <taxon>Geojedonia</taxon>
    </lineage>
</organism>
<gene>
    <name evidence="2" type="ORF">ACFO5O_02955</name>
</gene>
<sequence length="148" mass="17694">MKKLIVLACFFTFTAFVNAQDKGRGERIKALKVAFITERLELSENEAQKFWPIYNSFEESYHKLRKQAYDKRKKENLESLSEEEAKTLLTEMSVIENQKHKLREQFTKDLLKAIPAKKIILLKATEDAFNKRMFEEYKKRRQKKEEQP</sequence>
<keyword evidence="1" id="KW-0732">Signal</keyword>
<protein>
    <recommendedName>
        <fullName evidence="4">Sensor of ECF-type sigma factor</fullName>
    </recommendedName>
</protein>
<reference evidence="3" key="1">
    <citation type="journal article" date="2019" name="Int. J. Syst. Evol. Microbiol.">
        <title>The Global Catalogue of Microorganisms (GCM) 10K type strain sequencing project: providing services to taxonomists for standard genome sequencing and annotation.</title>
        <authorList>
            <consortium name="The Broad Institute Genomics Platform"/>
            <consortium name="The Broad Institute Genome Sequencing Center for Infectious Disease"/>
            <person name="Wu L."/>
            <person name="Ma J."/>
        </authorList>
    </citation>
    <scope>NUCLEOTIDE SEQUENCE [LARGE SCALE GENOMIC DNA]</scope>
    <source>
        <strain evidence="3">CCUG 63682</strain>
    </source>
</reference>
<evidence type="ECO:0000313" key="2">
    <source>
        <dbReference type="EMBL" id="MFC4721267.1"/>
    </source>
</evidence>
<feature type="signal peptide" evidence="1">
    <location>
        <begin position="1"/>
        <end position="19"/>
    </location>
</feature>
<evidence type="ECO:0008006" key="4">
    <source>
        <dbReference type="Google" id="ProtNLM"/>
    </source>
</evidence>
<evidence type="ECO:0000313" key="3">
    <source>
        <dbReference type="Proteomes" id="UP001595953"/>
    </source>
</evidence>
<evidence type="ECO:0000256" key="1">
    <source>
        <dbReference type="SAM" id="SignalP"/>
    </source>
</evidence>
<proteinExistence type="predicted"/>
<accession>A0ABV9MZ36</accession>
<dbReference type="RefSeq" id="WP_387960808.1">
    <property type="nucleotide sequence ID" value="NZ_JBHSGP010000005.1"/>
</dbReference>
<feature type="chain" id="PRO_5046949909" description="Sensor of ECF-type sigma factor" evidence="1">
    <location>
        <begin position="20"/>
        <end position="148"/>
    </location>
</feature>
<dbReference type="Proteomes" id="UP001595953">
    <property type="component" value="Unassembled WGS sequence"/>
</dbReference>
<comment type="caution">
    <text evidence="2">The sequence shown here is derived from an EMBL/GenBank/DDBJ whole genome shotgun (WGS) entry which is preliminary data.</text>
</comment>
<dbReference type="EMBL" id="JBHSGP010000005">
    <property type="protein sequence ID" value="MFC4721267.1"/>
    <property type="molecule type" value="Genomic_DNA"/>
</dbReference>
<name>A0ABV9MZ36_9FLAO</name>